<dbReference type="AlphaFoldDB" id="A0A371GRR7"/>
<proteinExistence type="predicted"/>
<feature type="non-terminal residue" evidence="1">
    <location>
        <position position="1"/>
    </location>
</feature>
<reference evidence="1" key="1">
    <citation type="submission" date="2018-05" db="EMBL/GenBank/DDBJ databases">
        <title>Draft genome of Mucuna pruriens seed.</title>
        <authorList>
            <person name="Nnadi N.E."/>
            <person name="Vos R."/>
            <person name="Hasami M.H."/>
            <person name="Devisetty U.K."/>
            <person name="Aguiy J.C."/>
        </authorList>
    </citation>
    <scope>NUCLEOTIDE SEQUENCE [LARGE SCALE GENOMIC DNA]</scope>
    <source>
        <strain evidence="1">JCA_2017</strain>
    </source>
</reference>
<evidence type="ECO:0008006" key="3">
    <source>
        <dbReference type="Google" id="ProtNLM"/>
    </source>
</evidence>
<protein>
    <recommendedName>
        <fullName evidence="3">Reverse transcriptase Ty1/copia-type domain-containing protein</fullName>
    </recommendedName>
</protein>
<name>A0A371GRR7_MUCPR</name>
<keyword evidence="2" id="KW-1185">Reference proteome</keyword>
<accession>A0A371GRR7</accession>
<sequence length="59" mass="7123">MFEDFKKSMMNEFEMIDFGMMHHFLGIKVIQTNDRIFLSKKKKKYTGEYSDSNLYTNTI</sequence>
<organism evidence="1 2">
    <name type="scientific">Mucuna pruriens</name>
    <name type="common">Velvet bean</name>
    <name type="synonym">Dolichos pruriens</name>
    <dbReference type="NCBI Taxonomy" id="157652"/>
    <lineage>
        <taxon>Eukaryota</taxon>
        <taxon>Viridiplantae</taxon>
        <taxon>Streptophyta</taxon>
        <taxon>Embryophyta</taxon>
        <taxon>Tracheophyta</taxon>
        <taxon>Spermatophyta</taxon>
        <taxon>Magnoliopsida</taxon>
        <taxon>eudicotyledons</taxon>
        <taxon>Gunneridae</taxon>
        <taxon>Pentapetalae</taxon>
        <taxon>rosids</taxon>
        <taxon>fabids</taxon>
        <taxon>Fabales</taxon>
        <taxon>Fabaceae</taxon>
        <taxon>Papilionoideae</taxon>
        <taxon>50 kb inversion clade</taxon>
        <taxon>NPAAA clade</taxon>
        <taxon>indigoferoid/millettioid clade</taxon>
        <taxon>Phaseoleae</taxon>
        <taxon>Mucuna</taxon>
    </lineage>
</organism>
<gene>
    <name evidence="1" type="ORF">CR513_24524</name>
</gene>
<evidence type="ECO:0000313" key="1">
    <source>
        <dbReference type="EMBL" id="RDX93245.1"/>
    </source>
</evidence>
<dbReference type="OrthoDB" id="1000417at2759"/>
<comment type="caution">
    <text evidence="1">The sequence shown here is derived from an EMBL/GenBank/DDBJ whole genome shotgun (WGS) entry which is preliminary data.</text>
</comment>
<dbReference type="Proteomes" id="UP000257109">
    <property type="component" value="Unassembled WGS sequence"/>
</dbReference>
<evidence type="ECO:0000313" key="2">
    <source>
        <dbReference type="Proteomes" id="UP000257109"/>
    </source>
</evidence>
<dbReference type="EMBL" id="QJKJ01004661">
    <property type="protein sequence ID" value="RDX93245.1"/>
    <property type="molecule type" value="Genomic_DNA"/>
</dbReference>